<name>A0A9P7A4V3_9AGAM</name>
<dbReference type="OrthoDB" id="415023at2759"/>
<feature type="region of interest" description="Disordered" evidence="1">
    <location>
        <begin position="1"/>
        <end position="33"/>
    </location>
</feature>
<feature type="region of interest" description="Disordered" evidence="1">
    <location>
        <begin position="62"/>
        <end position="87"/>
    </location>
</feature>
<protein>
    <recommendedName>
        <fullName evidence="2">OTU domain-containing protein</fullName>
    </recommendedName>
</protein>
<sequence length="301" mass="33387">MAGSRKNKIKKFVSPSHYSTPDSVQAQTEDNDNELVDDLLVELDSRNQTVQQESATVLLEMQEHQENTFKDNARPAKKKQDSRSRHEARLARKAAALAQNHPPIDLEADARLQREAKEEEVSIKETCDKLGVQTHEIPPDGHCLFSAVADQLTLLNILPPNQANYVTVRAAASNFIYTHPDDFLPFLPSAFGEDGVGATSAGFMTPQQFEQYCMTIKDTGAWGGEPEILALSRAYNVPIHVVQGGVPRIVEHNPDASPRSFSKVARISFHRRLYGLGEHYNSLRPKTTISQVAGKIQSAFS</sequence>
<dbReference type="PANTHER" id="PTHR12419">
    <property type="entry name" value="OTU DOMAIN CONTAINING PROTEIN"/>
    <property type="match status" value="1"/>
</dbReference>
<keyword evidence="4" id="KW-1185">Reference proteome</keyword>
<feature type="compositionally biased region" description="Polar residues" evidence="1">
    <location>
        <begin position="16"/>
        <end position="28"/>
    </location>
</feature>
<gene>
    <name evidence="3" type="ORF">EV702DRAFT_1176695</name>
</gene>
<organism evidence="3 4">
    <name type="scientific">Suillus placidus</name>
    <dbReference type="NCBI Taxonomy" id="48579"/>
    <lineage>
        <taxon>Eukaryota</taxon>
        <taxon>Fungi</taxon>
        <taxon>Dikarya</taxon>
        <taxon>Basidiomycota</taxon>
        <taxon>Agaricomycotina</taxon>
        <taxon>Agaricomycetes</taxon>
        <taxon>Agaricomycetidae</taxon>
        <taxon>Boletales</taxon>
        <taxon>Suillineae</taxon>
        <taxon>Suillaceae</taxon>
        <taxon>Suillus</taxon>
    </lineage>
</organism>
<dbReference type="PROSITE" id="PS50802">
    <property type="entry name" value="OTU"/>
    <property type="match status" value="1"/>
</dbReference>
<dbReference type="Proteomes" id="UP000714275">
    <property type="component" value="Unassembled WGS sequence"/>
</dbReference>
<dbReference type="PANTHER" id="PTHR12419:SF10">
    <property type="entry name" value="DEUBIQUITINASE OTUD6B"/>
    <property type="match status" value="1"/>
</dbReference>
<comment type="caution">
    <text evidence="3">The sequence shown here is derived from an EMBL/GenBank/DDBJ whole genome shotgun (WGS) entry which is preliminary data.</text>
</comment>
<evidence type="ECO:0000313" key="3">
    <source>
        <dbReference type="EMBL" id="KAG1782449.1"/>
    </source>
</evidence>
<evidence type="ECO:0000313" key="4">
    <source>
        <dbReference type="Proteomes" id="UP000714275"/>
    </source>
</evidence>
<dbReference type="GO" id="GO:0016579">
    <property type="term" value="P:protein deubiquitination"/>
    <property type="evidence" value="ECO:0007669"/>
    <property type="project" value="TreeGrafter"/>
</dbReference>
<dbReference type="InterPro" id="IPR003323">
    <property type="entry name" value="OTU_dom"/>
</dbReference>
<evidence type="ECO:0000256" key="1">
    <source>
        <dbReference type="SAM" id="MobiDB-lite"/>
    </source>
</evidence>
<feature type="compositionally biased region" description="Basic residues" evidence="1">
    <location>
        <begin position="1"/>
        <end position="11"/>
    </location>
</feature>
<reference evidence="3" key="1">
    <citation type="journal article" date="2020" name="New Phytol.">
        <title>Comparative genomics reveals dynamic genome evolution in host specialist ectomycorrhizal fungi.</title>
        <authorList>
            <person name="Lofgren L.A."/>
            <person name="Nguyen N.H."/>
            <person name="Vilgalys R."/>
            <person name="Ruytinx J."/>
            <person name="Liao H.L."/>
            <person name="Branco S."/>
            <person name="Kuo A."/>
            <person name="LaButti K."/>
            <person name="Lipzen A."/>
            <person name="Andreopoulos W."/>
            <person name="Pangilinan J."/>
            <person name="Riley R."/>
            <person name="Hundley H."/>
            <person name="Na H."/>
            <person name="Barry K."/>
            <person name="Grigoriev I.V."/>
            <person name="Stajich J.E."/>
            <person name="Kennedy P.G."/>
        </authorList>
    </citation>
    <scope>NUCLEOTIDE SEQUENCE</scope>
    <source>
        <strain evidence="3">DOB743</strain>
    </source>
</reference>
<feature type="domain" description="OTU" evidence="2">
    <location>
        <begin position="132"/>
        <end position="286"/>
    </location>
</feature>
<dbReference type="SUPFAM" id="SSF54001">
    <property type="entry name" value="Cysteine proteinases"/>
    <property type="match status" value="1"/>
</dbReference>
<evidence type="ECO:0000259" key="2">
    <source>
        <dbReference type="PROSITE" id="PS50802"/>
    </source>
</evidence>
<accession>A0A9P7A4V3</accession>
<dbReference type="InterPro" id="IPR050704">
    <property type="entry name" value="Peptidase_C85-like"/>
</dbReference>
<dbReference type="InterPro" id="IPR038765">
    <property type="entry name" value="Papain-like_cys_pep_sf"/>
</dbReference>
<dbReference type="CDD" id="cd22748">
    <property type="entry name" value="OTU_OTUD6-like"/>
    <property type="match status" value="1"/>
</dbReference>
<dbReference type="AlphaFoldDB" id="A0A9P7A4V3"/>
<dbReference type="Gene3D" id="3.90.70.80">
    <property type="match status" value="1"/>
</dbReference>
<dbReference type="EMBL" id="JABBWD010000003">
    <property type="protein sequence ID" value="KAG1782449.1"/>
    <property type="molecule type" value="Genomic_DNA"/>
</dbReference>
<proteinExistence type="predicted"/>
<dbReference type="GO" id="GO:0004843">
    <property type="term" value="F:cysteine-type deubiquitinase activity"/>
    <property type="evidence" value="ECO:0007669"/>
    <property type="project" value="TreeGrafter"/>
</dbReference>
<dbReference type="Pfam" id="PF02338">
    <property type="entry name" value="OTU"/>
    <property type="match status" value="1"/>
</dbReference>